<evidence type="ECO:0000256" key="2">
    <source>
        <dbReference type="ARBA" id="ARBA00023125"/>
    </source>
</evidence>
<dbReference type="Proteomes" id="UP001458880">
    <property type="component" value="Unassembled WGS sequence"/>
</dbReference>
<dbReference type="PANTHER" id="PTHR19303">
    <property type="entry name" value="TRANSPOSON"/>
    <property type="match status" value="1"/>
</dbReference>
<evidence type="ECO:0000313" key="4">
    <source>
        <dbReference type="EMBL" id="KAK9720860.1"/>
    </source>
</evidence>
<dbReference type="PROSITE" id="PS51253">
    <property type="entry name" value="HTH_CENPB"/>
    <property type="match status" value="1"/>
</dbReference>
<dbReference type="Pfam" id="PF03221">
    <property type="entry name" value="HTH_Tnp_Tc5"/>
    <property type="match status" value="1"/>
</dbReference>
<dbReference type="PANTHER" id="PTHR19303:SF73">
    <property type="entry name" value="PROTEIN PDC2"/>
    <property type="match status" value="1"/>
</dbReference>
<dbReference type="Gene3D" id="1.10.10.60">
    <property type="entry name" value="Homeodomain-like"/>
    <property type="match status" value="2"/>
</dbReference>
<dbReference type="InterPro" id="IPR009057">
    <property type="entry name" value="Homeodomain-like_sf"/>
</dbReference>
<evidence type="ECO:0000313" key="5">
    <source>
        <dbReference type="Proteomes" id="UP001458880"/>
    </source>
</evidence>
<comment type="caution">
    <text evidence="4">The sequence shown here is derived from an EMBL/GenBank/DDBJ whole genome shotgun (WGS) entry which is preliminary data.</text>
</comment>
<sequence length="128" mass="14309">MPKGTQHQNLNLREKCEMLKKYDALPSCSQRSAAIKLGILPSCSQRSAAIKLGITQSTLSRLVRNREKISEDSTSNINPKRKRIRDGKDVAVENALLQWFRNVRTQNAPISRGILMEKAAILASKLGH</sequence>
<dbReference type="InterPro" id="IPR050863">
    <property type="entry name" value="CenT-Element_Derived"/>
</dbReference>
<dbReference type="GO" id="GO:0003677">
    <property type="term" value="F:DNA binding"/>
    <property type="evidence" value="ECO:0007669"/>
    <property type="project" value="UniProtKB-KW"/>
</dbReference>
<dbReference type="SUPFAM" id="SSF46689">
    <property type="entry name" value="Homeodomain-like"/>
    <property type="match status" value="1"/>
</dbReference>
<dbReference type="GO" id="GO:0005634">
    <property type="term" value="C:nucleus"/>
    <property type="evidence" value="ECO:0007669"/>
    <property type="project" value="UniProtKB-SubCell"/>
</dbReference>
<organism evidence="4 5">
    <name type="scientific">Popillia japonica</name>
    <name type="common">Japanese beetle</name>
    <dbReference type="NCBI Taxonomy" id="7064"/>
    <lineage>
        <taxon>Eukaryota</taxon>
        <taxon>Metazoa</taxon>
        <taxon>Ecdysozoa</taxon>
        <taxon>Arthropoda</taxon>
        <taxon>Hexapoda</taxon>
        <taxon>Insecta</taxon>
        <taxon>Pterygota</taxon>
        <taxon>Neoptera</taxon>
        <taxon>Endopterygota</taxon>
        <taxon>Coleoptera</taxon>
        <taxon>Polyphaga</taxon>
        <taxon>Scarabaeiformia</taxon>
        <taxon>Scarabaeidae</taxon>
        <taxon>Rutelinae</taxon>
        <taxon>Popillia</taxon>
    </lineage>
</organism>
<gene>
    <name evidence="4" type="ORF">QE152_g21822</name>
</gene>
<evidence type="ECO:0000256" key="1">
    <source>
        <dbReference type="ARBA" id="ARBA00004123"/>
    </source>
</evidence>
<keyword evidence="5" id="KW-1185">Reference proteome</keyword>
<proteinExistence type="predicted"/>
<reference evidence="4 5" key="1">
    <citation type="journal article" date="2024" name="BMC Genomics">
        <title>De novo assembly and annotation of Popillia japonica's genome with initial clues to its potential as an invasive pest.</title>
        <authorList>
            <person name="Cucini C."/>
            <person name="Boschi S."/>
            <person name="Funari R."/>
            <person name="Cardaioli E."/>
            <person name="Iannotti N."/>
            <person name="Marturano G."/>
            <person name="Paoli F."/>
            <person name="Bruttini M."/>
            <person name="Carapelli A."/>
            <person name="Frati F."/>
            <person name="Nardi F."/>
        </authorList>
    </citation>
    <scope>NUCLEOTIDE SEQUENCE [LARGE SCALE GENOMIC DNA]</scope>
    <source>
        <strain evidence="4">DMR45628</strain>
    </source>
</reference>
<dbReference type="EMBL" id="JASPKY010000206">
    <property type="protein sequence ID" value="KAK9720860.1"/>
    <property type="molecule type" value="Genomic_DNA"/>
</dbReference>
<dbReference type="AlphaFoldDB" id="A0AAW1KP29"/>
<evidence type="ECO:0000259" key="3">
    <source>
        <dbReference type="PROSITE" id="PS51253"/>
    </source>
</evidence>
<name>A0AAW1KP29_POPJA</name>
<accession>A0AAW1KP29</accession>
<feature type="domain" description="HTH CENPB-type" evidence="3">
    <location>
        <begin position="80"/>
        <end position="128"/>
    </location>
</feature>
<comment type="subcellular location">
    <subcellularLocation>
        <location evidence="1">Nucleus</location>
    </subcellularLocation>
</comment>
<dbReference type="InterPro" id="IPR006600">
    <property type="entry name" value="HTH_CenpB_DNA-bd_dom"/>
</dbReference>
<keyword evidence="2 4" id="KW-0238">DNA-binding</keyword>
<protein>
    <submittedName>
        <fullName evidence="4">Tc5 transposase DNA-binding domain</fullName>
    </submittedName>
</protein>